<dbReference type="CDD" id="cd12915">
    <property type="entry name" value="PDC2_DGC_like"/>
    <property type="match status" value="1"/>
</dbReference>
<dbReference type="InterPro" id="IPR000160">
    <property type="entry name" value="GGDEF_dom"/>
</dbReference>
<dbReference type="Gene3D" id="3.20.20.450">
    <property type="entry name" value="EAL domain"/>
    <property type="match status" value="1"/>
</dbReference>
<sequence length="877" mass="98559">MRKWAHEHAFLRYSFAFVFIWSLICLVLSLIVWSSYYASIEQDKKLVRANALKDAASLSRAYAQYLNRTIEQIDQVSMHVKYDWEHSRRSLKLEQQRSQGLFIAPQFELVAILDAKGKPVTSTVPIEKWQDTTLRGQFFYHQNNNSSAMQIGLPAVVNSSGKLVVQFTRRLEDADDAFDGIVVISVEPSYFSSFYDRQSLGKGGLVAILTSDGTVGATRIGDSIPFGGSQVFSQDVQFKTVVGVADFPGPSSFVDQQSRILGWHSLDAFSLIAVVGLNEQELFDTYEPIWIQAKKTGVTTTILAWKKHQSKQVRDTYRLATEATDEGFYMMNALRDARGKIIDFQVVDCNARGALFFGLNREELIGMNMSSLQGEIYFNMLMQIYTRAMETGFYEDEYELPDLSPLNMAWARRRLTRSGSGLAVTIQDISEKKEAERELRRLATKDVLTGLYNRHWLMEYLPKALKKAKTTEQMLALLFIDLDGFKNVNDSQGHTAGDQLLKSVASRLQSVLRPSDNVVRLGGDEFLVVLEPVEKESMPARVAERIGDAFGQPFWWEGQKHQIGASIGISMYPLDGDATETLLKNADIAMYAVKATGKGHYNFFKPELYQKLKERVDMERALELAIEEDQFVLYYQPRVNAETGKMTSMEALIRWMRPDFGLVPPIEFIPIAESNGMILRLGDMVMAKACSQIAAWEKELLPIVPISINVSAKQFSAGALPKKLSDCIKNWGVDASLLEVEITESAMMGEDNAIIADLCEIRELGVKLLVDDFGTGYSSLSQLQRLDMDVLKIDRVFTNELTKSKEGDIFFKAIVSMAHALDMTVVAEGVETQEQVNALRRLACDEIQGYFISRPVPANCVPELLLKQFLLPSSAST</sequence>
<dbReference type="CDD" id="cd01949">
    <property type="entry name" value="GGDEF"/>
    <property type="match status" value="1"/>
</dbReference>
<dbReference type="Gene3D" id="3.30.450.20">
    <property type="entry name" value="PAS domain"/>
    <property type="match status" value="3"/>
</dbReference>
<dbReference type="Pfam" id="PF00990">
    <property type="entry name" value="GGDEF"/>
    <property type="match status" value="1"/>
</dbReference>
<dbReference type="PANTHER" id="PTHR44757">
    <property type="entry name" value="DIGUANYLATE CYCLASE DGCP"/>
    <property type="match status" value="1"/>
</dbReference>
<dbReference type="NCBIfam" id="TIGR00254">
    <property type="entry name" value="GGDEF"/>
    <property type="match status" value="1"/>
</dbReference>
<dbReference type="SMART" id="SM00052">
    <property type="entry name" value="EAL"/>
    <property type="match status" value="1"/>
</dbReference>
<dbReference type="SMART" id="SM00267">
    <property type="entry name" value="GGDEF"/>
    <property type="match status" value="1"/>
</dbReference>
<dbReference type="CDD" id="cd00130">
    <property type="entry name" value="PAS"/>
    <property type="match status" value="1"/>
</dbReference>
<dbReference type="PROSITE" id="PS50883">
    <property type="entry name" value="EAL"/>
    <property type="match status" value="1"/>
</dbReference>
<feature type="transmembrane region" description="Helical" evidence="1">
    <location>
        <begin position="12"/>
        <end position="36"/>
    </location>
</feature>
<keyword evidence="1" id="KW-1133">Transmembrane helix</keyword>
<evidence type="ECO:0000313" key="5">
    <source>
        <dbReference type="Proteomes" id="UP000646911"/>
    </source>
</evidence>
<dbReference type="EMBL" id="JACOFX010000029">
    <property type="protein sequence ID" value="MBC3911310.1"/>
    <property type="molecule type" value="Genomic_DNA"/>
</dbReference>
<dbReference type="Pfam" id="PF00563">
    <property type="entry name" value="EAL"/>
    <property type="match status" value="1"/>
</dbReference>
<dbReference type="Gene3D" id="3.30.70.270">
    <property type="match status" value="1"/>
</dbReference>
<dbReference type="InterPro" id="IPR001633">
    <property type="entry name" value="EAL_dom"/>
</dbReference>
<dbReference type="InterPro" id="IPR043128">
    <property type="entry name" value="Rev_trsase/Diguanyl_cyclase"/>
</dbReference>
<feature type="domain" description="GGDEF" evidence="3">
    <location>
        <begin position="473"/>
        <end position="606"/>
    </location>
</feature>
<dbReference type="NCBIfam" id="TIGR00229">
    <property type="entry name" value="sensory_box"/>
    <property type="match status" value="1"/>
</dbReference>
<keyword evidence="1" id="KW-0472">Membrane</keyword>
<dbReference type="CDD" id="cd01948">
    <property type="entry name" value="EAL"/>
    <property type="match status" value="1"/>
</dbReference>
<dbReference type="InterPro" id="IPR035919">
    <property type="entry name" value="EAL_sf"/>
</dbReference>
<evidence type="ECO:0000313" key="4">
    <source>
        <dbReference type="EMBL" id="MBC3911310.1"/>
    </source>
</evidence>
<evidence type="ECO:0000259" key="2">
    <source>
        <dbReference type="PROSITE" id="PS50883"/>
    </source>
</evidence>
<reference evidence="4 5" key="1">
    <citation type="submission" date="2020-08" db="EMBL/GenBank/DDBJ databases">
        <title>Novel species isolated from subtropical streams in China.</title>
        <authorList>
            <person name="Lu H."/>
        </authorList>
    </citation>
    <scope>NUCLEOTIDE SEQUENCE [LARGE SCALE GENOMIC DNA]</scope>
    <source>
        <strain evidence="4 5">NL8W</strain>
    </source>
</reference>
<keyword evidence="1" id="KW-0812">Transmembrane</keyword>
<dbReference type="PANTHER" id="PTHR44757:SF2">
    <property type="entry name" value="BIOFILM ARCHITECTURE MAINTENANCE PROTEIN MBAA"/>
    <property type="match status" value="1"/>
</dbReference>
<keyword evidence="5" id="KW-1185">Reference proteome</keyword>
<gene>
    <name evidence="4" type="ORF">H8L47_27490</name>
</gene>
<evidence type="ECO:0000259" key="3">
    <source>
        <dbReference type="PROSITE" id="PS50887"/>
    </source>
</evidence>
<dbReference type="SUPFAM" id="SSF55073">
    <property type="entry name" value="Nucleotide cyclase"/>
    <property type="match status" value="1"/>
</dbReference>
<proteinExistence type="predicted"/>
<dbReference type="InterPro" id="IPR035965">
    <property type="entry name" value="PAS-like_dom_sf"/>
</dbReference>
<dbReference type="InterPro" id="IPR000014">
    <property type="entry name" value="PAS"/>
</dbReference>
<accession>A0ABR6ZHX9</accession>
<name>A0ABR6ZHX9_9BURK</name>
<dbReference type="CDD" id="cd18773">
    <property type="entry name" value="PDC1_HK_sensor"/>
    <property type="match status" value="1"/>
</dbReference>
<evidence type="ECO:0000256" key="1">
    <source>
        <dbReference type="SAM" id="Phobius"/>
    </source>
</evidence>
<dbReference type="InterPro" id="IPR052155">
    <property type="entry name" value="Biofilm_reg_signaling"/>
</dbReference>
<organism evidence="4 5">
    <name type="scientific">Undibacterium umbellatum</name>
    <dbReference type="NCBI Taxonomy" id="2762300"/>
    <lineage>
        <taxon>Bacteria</taxon>
        <taxon>Pseudomonadati</taxon>
        <taxon>Pseudomonadota</taxon>
        <taxon>Betaproteobacteria</taxon>
        <taxon>Burkholderiales</taxon>
        <taxon>Oxalobacteraceae</taxon>
        <taxon>Undibacterium</taxon>
    </lineage>
</organism>
<dbReference type="SUPFAM" id="SSF141868">
    <property type="entry name" value="EAL domain-like"/>
    <property type="match status" value="1"/>
</dbReference>
<feature type="domain" description="EAL" evidence="2">
    <location>
        <begin position="615"/>
        <end position="869"/>
    </location>
</feature>
<comment type="caution">
    <text evidence="4">The sequence shown here is derived from an EMBL/GenBank/DDBJ whole genome shotgun (WGS) entry which is preliminary data.</text>
</comment>
<protein>
    <submittedName>
        <fullName evidence="4">EAL domain-containing protein</fullName>
    </submittedName>
</protein>
<dbReference type="InterPro" id="IPR029787">
    <property type="entry name" value="Nucleotide_cyclase"/>
</dbReference>
<dbReference type="Proteomes" id="UP000646911">
    <property type="component" value="Unassembled WGS sequence"/>
</dbReference>
<dbReference type="PROSITE" id="PS50887">
    <property type="entry name" value="GGDEF"/>
    <property type="match status" value="1"/>
</dbReference>
<dbReference type="SUPFAM" id="SSF55785">
    <property type="entry name" value="PYP-like sensor domain (PAS domain)"/>
    <property type="match status" value="1"/>
</dbReference>